<dbReference type="Pfam" id="PF13519">
    <property type="entry name" value="VWA_2"/>
    <property type="match status" value="1"/>
</dbReference>
<dbReference type="InterPro" id="IPR002035">
    <property type="entry name" value="VWF_A"/>
</dbReference>
<protein>
    <recommendedName>
        <fullName evidence="2">VWFA domain-containing protein</fullName>
    </recommendedName>
</protein>
<feature type="transmembrane region" description="Helical" evidence="1">
    <location>
        <begin position="51"/>
        <end position="68"/>
    </location>
</feature>
<gene>
    <name evidence="3" type="ORF">PPNSA23_39270</name>
</gene>
<dbReference type="SMART" id="SM00327">
    <property type="entry name" value="VWA"/>
    <property type="match status" value="1"/>
</dbReference>
<dbReference type="EMBL" id="BAAFZP010000002">
    <property type="protein sequence ID" value="GAB1583984.1"/>
    <property type="molecule type" value="Genomic_DNA"/>
</dbReference>
<dbReference type="InterPro" id="IPR036465">
    <property type="entry name" value="vWFA_dom_sf"/>
</dbReference>
<proteinExistence type="predicted"/>
<evidence type="ECO:0000256" key="1">
    <source>
        <dbReference type="SAM" id="Phobius"/>
    </source>
</evidence>
<evidence type="ECO:0000313" key="3">
    <source>
        <dbReference type="EMBL" id="GAB1583984.1"/>
    </source>
</evidence>
<dbReference type="SUPFAM" id="SSF53300">
    <property type="entry name" value="vWA-like"/>
    <property type="match status" value="1"/>
</dbReference>
<dbReference type="PROSITE" id="PS50234">
    <property type="entry name" value="VWFA"/>
    <property type="match status" value="1"/>
</dbReference>
<comment type="caution">
    <text evidence="3">The sequence shown here is derived from an EMBL/GenBank/DDBJ whole genome shotgun (WGS) entry which is preliminary data.</text>
</comment>
<dbReference type="Gene3D" id="3.40.50.410">
    <property type="entry name" value="von Willebrand factor, type A domain"/>
    <property type="match status" value="1"/>
</dbReference>
<keyword evidence="4" id="KW-1185">Reference proteome</keyword>
<keyword evidence="1" id="KW-0472">Membrane</keyword>
<reference evidence="3 4" key="1">
    <citation type="submission" date="2024-10" db="EMBL/GenBank/DDBJ databases">
        <title>Isolation, draft genome sequencing and identification of Phyllobacterium sp. NSA23, isolated from leaf soil.</title>
        <authorList>
            <person name="Akita H."/>
        </authorList>
    </citation>
    <scope>NUCLEOTIDE SEQUENCE [LARGE SCALE GENOMIC DNA]</scope>
    <source>
        <strain evidence="3 4">NSA23</strain>
    </source>
</reference>
<evidence type="ECO:0000259" key="2">
    <source>
        <dbReference type="PROSITE" id="PS50234"/>
    </source>
</evidence>
<feature type="domain" description="VWFA" evidence="2">
    <location>
        <begin position="83"/>
        <end position="221"/>
    </location>
</feature>
<accession>A0ABQ0H4Y5</accession>
<name>A0ABQ0H4Y5_9HYPH</name>
<keyword evidence="1" id="KW-0812">Transmembrane</keyword>
<keyword evidence="1" id="KW-1133">Transmembrane helix</keyword>
<evidence type="ECO:0000313" key="4">
    <source>
        <dbReference type="Proteomes" id="UP001628091"/>
    </source>
</evidence>
<dbReference type="CDD" id="cd00198">
    <property type="entry name" value="vWFA"/>
    <property type="match status" value="1"/>
</dbReference>
<organism evidence="3 4">
    <name type="scientific">Phyllobacterium phragmitis</name>
    <dbReference type="NCBI Taxonomy" id="2670329"/>
    <lineage>
        <taxon>Bacteria</taxon>
        <taxon>Pseudomonadati</taxon>
        <taxon>Pseudomonadota</taxon>
        <taxon>Alphaproteobacteria</taxon>
        <taxon>Hyphomicrobiales</taxon>
        <taxon>Phyllobacteriaceae</taxon>
        <taxon>Phyllobacterium</taxon>
    </lineage>
</organism>
<dbReference type="Proteomes" id="UP001628091">
    <property type="component" value="Unassembled WGS sequence"/>
</dbReference>
<feature type="transmembrane region" description="Helical" evidence="1">
    <location>
        <begin position="304"/>
        <end position="322"/>
    </location>
</feature>
<sequence length="347" mass="37133">MNFAVDHPAVLLLLPLALLPLAATVLAVSGYPSLASVPGDRLSLAVDIGLRATGALAIAAIIFGLAGLHRREQLVDRVGRGGNIVLLFDRSSSMDNSFANKLPSGGEESKSSGAKRLISDFVARRPHDRIGVAAFSTSPMPILPLTDHHDTVMAAVAAIDRPGLAKTDVGRGLVLAMAMFDENIADASRAVVLVSDGAAVIDRRVQATLRSIAARTSLNLYWLFLRTKGSRGIFDAPDPRQPDTPQVNPERHLHLFLSTLGIPYRAFEAGSPQAVEQAIAEIDRQEMRPLLYSERIPRRDLSHLTYAIAAMAVGLLALAKLAQRGLTDRYGAAYRPIFALASGGKRG</sequence>